<accession>A0A0H3I0W0</accession>
<dbReference type="KEGG" id="bpz:BP1026B_II1748"/>
<dbReference type="AlphaFoldDB" id="A0A0H3I0W0"/>
<organism evidence="1 2">
    <name type="scientific">Burkholderia pseudomallei (strain 1026b)</name>
    <dbReference type="NCBI Taxonomy" id="884204"/>
    <lineage>
        <taxon>Bacteria</taxon>
        <taxon>Pseudomonadati</taxon>
        <taxon>Pseudomonadota</taxon>
        <taxon>Betaproteobacteria</taxon>
        <taxon>Burkholderiales</taxon>
        <taxon>Burkholderiaceae</taxon>
        <taxon>Burkholderia</taxon>
        <taxon>pseudomallei group</taxon>
    </lineage>
</organism>
<protein>
    <submittedName>
        <fullName evidence="1">Uncharacterized protein</fullName>
    </submittedName>
</protein>
<evidence type="ECO:0000313" key="1">
    <source>
        <dbReference type="EMBL" id="AFI69981.1"/>
    </source>
</evidence>
<proteinExistence type="predicted"/>
<dbReference type="Proteomes" id="UP000010087">
    <property type="component" value="Chromosome 2"/>
</dbReference>
<sequence>MSTKDRPLPRRVGHGPGMGMSSDVIDLPFRIDCFCNQRKIRCGPPRTPILIRHRKSSESVRHFDGSGMTELI</sequence>
<gene>
    <name evidence="1" type="ordered locus">BP1026B_II1748</name>
</gene>
<reference evidence="1 2" key="1">
    <citation type="journal article" date="2012" name="PLoS ONE">
        <title>Evolution of Burkholderia pseudomallei in recurrent melioidosis.</title>
        <authorList>
            <person name="Hayden H.S."/>
            <person name="Lim R."/>
            <person name="Brittnacher M.J."/>
            <person name="Sims E.H."/>
            <person name="Ramage E.R."/>
            <person name="Fong C."/>
            <person name="Wu Z."/>
            <person name="Crist E."/>
            <person name="Chang J."/>
            <person name="Zhou Y."/>
            <person name="Radey M."/>
            <person name="Rohmer L."/>
            <person name="Haugen E."/>
            <person name="Gillett W."/>
            <person name="Wuthiekanun V."/>
            <person name="Peacock S.J."/>
            <person name="Kaul R."/>
            <person name="Miller S.I."/>
            <person name="Manoil C."/>
            <person name="Jacobs M.A."/>
        </authorList>
    </citation>
    <scope>NUCLEOTIDE SEQUENCE [LARGE SCALE GENOMIC DNA]</scope>
    <source>
        <strain evidence="1 2">1026b</strain>
    </source>
</reference>
<evidence type="ECO:0000313" key="2">
    <source>
        <dbReference type="Proteomes" id="UP000010087"/>
    </source>
</evidence>
<dbReference type="EMBL" id="CP002834">
    <property type="protein sequence ID" value="AFI69981.1"/>
    <property type="molecule type" value="Genomic_DNA"/>
</dbReference>
<name>A0A0H3I0W0_BURP2</name>